<organism evidence="2">
    <name type="scientific">Capitella teleta</name>
    <name type="common">Polychaete worm</name>
    <dbReference type="NCBI Taxonomy" id="283909"/>
    <lineage>
        <taxon>Eukaryota</taxon>
        <taxon>Metazoa</taxon>
        <taxon>Spiralia</taxon>
        <taxon>Lophotrochozoa</taxon>
        <taxon>Annelida</taxon>
        <taxon>Polychaeta</taxon>
        <taxon>Sedentaria</taxon>
        <taxon>Scolecida</taxon>
        <taxon>Capitellidae</taxon>
        <taxon>Capitella</taxon>
    </lineage>
</organism>
<proteinExistence type="predicted"/>
<evidence type="ECO:0000313" key="3">
    <source>
        <dbReference type="EnsemblMetazoa" id="CapteP198214"/>
    </source>
</evidence>
<keyword evidence="1" id="KW-0175">Coiled coil</keyword>
<reference evidence="3" key="3">
    <citation type="submission" date="2015-06" db="UniProtKB">
        <authorList>
            <consortium name="EnsemblMetazoa"/>
        </authorList>
    </citation>
    <scope>IDENTIFICATION</scope>
</reference>
<keyword evidence="4" id="KW-1185">Reference proteome</keyword>
<accession>R7TG15</accession>
<dbReference type="EMBL" id="AMQN01014589">
    <property type="status" value="NOT_ANNOTATED_CDS"/>
    <property type="molecule type" value="Genomic_DNA"/>
</dbReference>
<dbReference type="AlphaFoldDB" id="R7TG15"/>
<protein>
    <submittedName>
        <fullName evidence="2 3">Uncharacterized protein</fullName>
    </submittedName>
</protein>
<dbReference type="Proteomes" id="UP000014760">
    <property type="component" value="Unassembled WGS sequence"/>
</dbReference>
<evidence type="ECO:0000313" key="2">
    <source>
        <dbReference type="EMBL" id="ELT89991.1"/>
    </source>
</evidence>
<sequence>MPAHAALSTAYSREQKQGLSLYGSDWSMVESLIANQTAIFKHEIKSLREEVSSLRAELVAVNATTKATQDCVSQLTGIVPGTDSASQGNSNCRPSFREVVSASVKTPTLVEKSKNEVVIMQLPENKNDNKDLGALCSKICISVRPTAVTRLGERKEDAAKLYLDQ</sequence>
<reference evidence="4" key="1">
    <citation type="submission" date="2012-12" db="EMBL/GenBank/DDBJ databases">
        <authorList>
            <person name="Hellsten U."/>
            <person name="Grimwood J."/>
            <person name="Chapman J.A."/>
            <person name="Shapiro H."/>
            <person name="Aerts A."/>
            <person name="Otillar R.P."/>
            <person name="Terry A.Y."/>
            <person name="Boore J.L."/>
            <person name="Simakov O."/>
            <person name="Marletaz F."/>
            <person name="Cho S.-J."/>
            <person name="Edsinger-Gonzales E."/>
            <person name="Havlak P."/>
            <person name="Kuo D.-H."/>
            <person name="Larsson T."/>
            <person name="Lv J."/>
            <person name="Arendt D."/>
            <person name="Savage R."/>
            <person name="Osoegawa K."/>
            <person name="de Jong P."/>
            <person name="Lindberg D.R."/>
            <person name="Seaver E.C."/>
            <person name="Weisblat D.A."/>
            <person name="Putnam N.H."/>
            <person name="Grigoriev I.V."/>
            <person name="Rokhsar D.S."/>
        </authorList>
    </citation>
    <scope>NUCLEOTIDE SEQUENCE</scope>
    <source>
        <strain evidence="4">I ESC-2004</strain>
    </source>
</reference>
<dbReference type="EnsemblMetazoa" id="CapteT198214">
    <property type="protein sequence ID" value="CapteP198214"/>
    <property type="gene ID" value="CapteG198214"/>
</dbReference>
<dbReference type="EMBL" id="KB311078">
    <property type="protein sequence ID" value="ELT89991.1"/>
    <property type="molecule type" value="Genomic_DNA"/>
</dbReference>
<gene>
    <name evidence="2" type="ORF">CAPTEDRAFT_198214</name>
</gene>
<dbReference type="HOGENOM" id="CLU_1612380_0_0_1"/>
<evidence type="ECO:0000313" key="4">
    <source>
        <dbReference type="Proteomes" id="UP000014760"/>
    </source>
</evidence>
<evidence type="ECO:0000256" key="1">
    <source>
        <dbReference type="SAM" id="Coils"/>
    </source>
</evidence>
<name>R7TG15_CAPTE</name>
<feature type="coiled-coil region" evidence="1">
    <location>
        <begin position="37"/>
        <end position="64"/>
    </location>
</feature>
<reference evidence="2 4" key="2">
    <citation type="journal article" date="2013" name="Nature">
        <title>Insights into bilaterian evolution from three spiralian genomes.</title>
        <authorList>
            <person name="Simakov O."/>
            <person name="Marletaz F."/>
            <person name="Cho S.J."/>
            <person name="Edsinger-Gonzales E."/>
            <person name="Havlak P."/>
            <person name="Hellsten U."/>
            <person name="Kuo D.H."/>
            <person name="Larsson T."/>
            <person name="Lv J."/>
            <person name="Arendt D."/>
            <person name="Savage R."/>
            <person name="Osoegawa K."/>
            <person name="de Jong P."/>
            <person name="Grimwood J."/>
            <person name="Chapman J.A."/>
            <person name="Shapiro H."/>
            <person name="Aerts A."/>
            <person name="Otillar R.P."/>
            <person name="Terry A.Y."/>
            <person name="Boore J.L."/>
            <person name="Grigoriev I.V."/>
            <person name="Lindberg D.R."/>
            <person name="Seaver E.C."/>
            <person name="Weisblat D.A."/>
            <person name="Putnam N.H."/>
            <person name="Rokhsar D.S."/>
        </authorList>
    </citation>
    <scope>NUCLEOTIDE SEQUENCE</scope>
    <source>
        <strain evidence="2 4">I ESC-2004</strain>
    </source>
</reference>